<name>A0A8K0RKK4_9PLEO</name>
<evidence type="ECO:0000313" key="2">
    <source>
        <dbReference type="Proteomes" id="UP000813461"/>
    </source>
</evidence>
<reference evidence="1" key="1">
    <citation type="journal article" date="2021" name="Nat. Commun.">
        <title>Genetic determinants of endophytism in the Arabidopsis root mycobiome.</title>
        <authorList>
            <person name="Mesny F."/>
            <person name="Miyauchi S."/>
            <person name="Thiergart T."/>
            <person name="Pickel B."/>
            <person name="Atanasova L."/>
            <person name="Karlsson M."/>
            <person name="Huettel B."/>
            <person name="Barry K.W."/>
            <person name="Haridas S."/>
            <person name="Chen C."/>
            <person name="Bauer D."/>
            <person name="Andreopoulos W."/>
            <person name="Pangilinan J."/>
            <person name="LaButti K."/>
            <person name="Riley R."/>
            <person name="Lipzen A."/>
            <person name="Clum A."/>
            <person name="Drula E."/>
            <person name="Henrissat B."/>
            <person name="Kohler A."/>
            <person name="Grigoriev I.V."/>
            <person name="Martin F.M."/>
            <person name="Hacquard S."/>
        </authorList>
    </citation>
    <scope>NUCLEOTIDE SEQUENCE</scope>
    <source>
        <strain evidence="1">MPI-SDFR-AT-0120</strain>
    </source>
</reference>
<dbReference type="EMBL" id="JAGMVJ010000001">
    <property type="protein sequence ID" value="KAH7094908.1"/>
    <property type="molecule type" value="Genomic_DNA"/>
</dbReference>
<dbReference type="Proteomes" id="UP000813461">
    <property type="component" value="Unassembled WGS sequence"/>
</dbReference>
<accession>A0A8K0RKK4</accession>
<keyword evidence="2" id="KW-1185">Reference proteome</keyword>
<evidence type="ECO:0000313" key="1">
    <source>
        <dbReference type="EMBL" id="KAH7094908.1"/>
    </source>
</evidence>
<protein>
    <submittedName>
        <fullName evidence="1">Uncharacterized protein</fullName>
    </submittedName>
</protein>
<dbReference type="AlphaFoldDB" id="A0A8K0RKK4"/>
<comment type="caution">
    <text evidence="1">The sequence shown here is derived from an EMBL/GenBank/DDBJ whole genome shotgun (WGS) entry which is preliminary data.</text>
</comment>
<proteinExistence type="predicted"/>
<sequence length="320" mass="35487">MSTDDVKSTSLPLNGSFETEFDFDDAVATPQLGIEAKGKINRYLITQDGVGSNSFSATTQRVQYGTYHGKNACLVVIDFNFRFKPKVAARYSYASITVLFRRATDLSNHRAPNAPPESDPHVANMAPKSMYGVVTTVEDKTVLDVTVPVMFENPLGLKAGVVLHSGIERNENSEHRMEIHGQRYEDDDHVDAPNGVSWDLFENRMHRNGIMRNFRAAVVVLNPPGEPMWMEVVVKPSVKFSVDPRRLLMKNDAFAKLLQLNDQPVPLDGKTPKAGQADLGCDDFTSSDFPWAKVLRVPIENQSDMGVSSFDTAHVDSPSQ</sequence>
<organism evidence="1 2">
    <name type="scientific">Paraphoma chrysanthemicola</name>
    <dbReference type="NCBI Taxonomy" id="798071"/>
    <lineage>
        <taxon>Eukaryota</taxon>
        <taxon>Fungi</taxon>
        <taxon>Dikarya</taxon>
        <taxon>Ascomycota</taxon>
        <taxon>Pezizomycotina</taxon>
        <taxon>Dothideomycetes</taxon>
        <taxon>Pleosporomycetidae</taxon>
        <taxon>Pleosporales</taxon>
        <taxon>Pleosporineae</taxon>
        <taxon>Phaeosphaeriaceae</taxon>
        <taxon>Paraphoma</taxon>
    </lineage>
</organism>
<dbReference type="OrthoDB" id="5030973at2759"/>
<gene>
    <name evidence="1" type="ORF">FB567DRAFT_15711</name>
</gene>